<dbReference type="InterPro" id="IPR027417">
    <property type="entry name" value="P-loop_NTPase"/>
</dbReference>
<dbReference type="GO" id="GO:0016887">
    <property type="term" value="F:ATP hydrolysis activity"/>
    <property type="evidence" value="ECO:0007669"/>
    <property type="project" value="TreeGrafter"/>
</dbReference>
<feature type="compositionally biased region" description="Low complexity" evidence="1">
    <location>
        <begin position="17"/>
        <end position="35"/>
    </location>
</feature>
<gene>
    <name evidence="3" type="ORF">BJ968_001765</name>
</gene>
<dbReference type="InterPro" id="IPR022521">
    <property type="entry name" value="Rv3660c"/>
</dbReference>
<keyword evidence="4" id="KW-1185">Reference proteome</keyword>
<proteinExistence type="predicted"/>
<name>A0A7Y9DKF7_9ACTN</name>
<dbReference type="GO" id="GO:0005524">
    <property type="term" value="F:ATP binding"/>
    <property type="evidence" value="ECO:0007669"/>
    <property type="project" value="TreeGrafter"/>
</dbReference>
<dbReference type="InterPro" id="IPR050625">
    <property type="entry name" value="ParA/MinD_ATPase"/>
</dbReference>
<dbReference type="Proteomes" id="UP000521922">
    <property type="component" value="Unassembled WGS sequence"/>
</dbReference>
<feature type="region of interest" description="Disordered" evidence="1">
    <location>
        <begin position="1"/>
        <end position="35"/>
    </location>
</feature>
<dbReference type="GO" id="GO:0009898">
    <property type="term" value="C:cytoplasmic side of plasma membrane"/>
    <property type="evidence" value="ECO:0007669"/>
    <property type="project" value="TreeGrafter"/>
</dbReference>
<protein>
    <submittedName>
        <fullName evidence="3">Secretion/DNA translocation related CpaE-like protein</fullName>
    </submittedName>
</protein>
<dbReference type="EMBL" id="JACCBB010000001">
    <property type="protein sequence ID" value="NYD22225.1"/>
    <property type="molecule type" value="Genomic_DNA"/>
</dbReference>
<evidence type="ECO:0000313" key="4">
    <source>
        <dbReference type="Proteomes" id="UP000521922"/>
    </source>
</evidence>
<evidence type="ECO:0000259" key="2">
    <source>
        <dbReference type="Pfam" id="PF26563"/>
    </source>
</evidence>
<dbReference type="GO" id="GO:0051782">
    <property type="term" value="P:negative regulation of cell division"/>
    <property type="evidence" value="ECO:0007669"/>
    <property type="project" value="TreeGrafter"/>
</dbReference>
<dbReference type="AlphaFoldDB" id="A0A7Y9DKF7"/>
<dbReference type="PANTHER" id="PTHR43384">
    <property type="entry name" value="SEPTUM SITE-DETERMINING PROTEIN MIND HOMOLOG, CHLOROPLASTIC-RELATED"/>
    <property type="match status" value="1"/>
</dbReference>
<dbReference type="InterPro" id="IPR059050">
    <property type="entry name" value="Rv3660c_N"/>
</dbReference>
<dbReference type="Gene3D" id="3.40.50.300">
    <property type="entry name" value="P-loop containing nucleotide triphosphate hydrolases"/>
    <property type="match status" value="1"/>
</dbReference>
<dbReference type="NCBIfam" id="TIGR03815">
    <property type="entry name" value="CpaE_hom_Actino"/>
    <property type="match status" value="1"/>
</dbReference>
<accession>A0A7Y9DKF7</accession>
<comment type="caution">
    <text evidence="3">The sequence shown here is derived from an EMBL/GenBank/DDBJ whole genome shotgun (WGS) entry which is preliminary data.</text>
</comment>
<evidence type="ECO:0000256" key="1">
    <source>
        <dbReference type="SAM" id="MobiDB-lite"/>
    </source>
</evidence>
<reference evidence="3 4" key="1">
    <citation type="submission" date="2020-07" db="EMBL/GenBank/DDBJ databases">
        <title>Sequencing the genomes of 1000 actinobacteria strains.</title>
        <authorList>
            <person name="Klenk H.-P."/>
        </authorList>
    </citation>
    <scope>NUCLEOTIDE SEQUENCE [LARGE SCALE GENOMIC DNA]</scope>
    <source>
        <strain evidence="3 4">DSM 7487</strain>
    </source>
</reference>
<dbReference type="RefSeq" id="WP_179751044.1">
    <property type="nucleotide sequence ID" value="NZ_BAAAGN010000007.1"/>
</dbReference>
<dbReference type="GO" id="GO:0005829">
    <property type="term" value="C:cytosol"/>
    <property type="evidence" value="ECO:0007669"/>
    <property type="project" value="TreeGrafter"/>
</dbReference>
<dbReference type="SUPFAM" id="SSF52540">
    <property type="entry name" value="P-loop containing nucleoside triphosphate hydrolases"/>
    <property type="match status" value="1"/>
</dbReference>
<evidence type="ECO:0000313" key="3">
    <source>
        <dbReference type="EMBL" id="NYD22225.1"/>
    </source>
</evidence>
<sequence length="377" mass="37689">MPVHPPNRTPGRHPRRPSAAPATPGSGPGPANAPGTVVLLTGDEELAAAVTRLTAVAGCVLRRTCAPPEHAVPLVLAGVDADPADAAAARRAGAQLVVVGRAPLPPQWWQDAATAAPDHAVVLPEAQDWLLERLADVADGGGRGRVLGVVGGTGGAGASVLAAGLARAVADTVGEALLVDGDPRSGGLDLLVGADALPGLRWGDLAGVRGRLGPQALRSAVDLGGGLRVLATDRGGSRAPDPAQLWTVVDAARRAFPATVLDLPRAGLDALGPVLGACDELLVVTPGTTRGAAAACVVVDDLRRTSTTGVRLVVRDVGAGPDPEDVADTVGAPLAAVVRPDRDLDAALERGEGVPGGRRSSLRGVAVACARDWAGLA</sequence>
<dbReference type="Pfam" id="PF26563">
    <property type="entry name" value="Rv3660c_N"/>
    <property type="match status" value="1"/>
</dbReference>
<feature type="domain" description="Rv3660c-like CheY-like N-terminal" evidence="2">
    <location>
        <begin position="41"/>
        <end position="142"/>
    </location>
</feature>
<dbReference type="PANTHER" id="PTHR43384:SF11">
    <property type="entry name" value="SEPTUM SITE DETERMINING PROTEIN"/>
    <property type="match status" value="1"/>
</dbReference>
<organism evidence="3 4">
    <name type="scientific">Kineococcus aurantiacus</name>
    <dbReference type="NCBI Taxonomy" id="37633"/>
    <lineage>
        <taxon>Bacteria</taxon>
        <taxon>Bacillati</taxon>
        <taxon>Actinomycetota</taxon>
        <taxon>Actinomycetes</taxon>
        <taxon>Kineosporiales</taxon>
        <taxon>Kineosporiaceae</taxon>
        <taxon>Kineococcus</taxon>
    </lineage>
</organism>